<accession>A0ABD3LNT1</accession>
<comment type="caution">
    <text evidence="1">The sequence shown here is derived from an EMBL/GenBank/DDBJ whole genome shotgun (WGS) entry which is preliminary data.</text>
</comment>
<protein>
    <submittedName>
        <fullName evidence="1">Uncharacterized protein</fullName>
    </submittedName>
</protein>
<gene>
    <name evidence="1" type="ORF">ACJRO7_012983</name>
</gene>
<name>A0ABD3LNT1_EUCGL</name>
<dbReference type="AlphaFoldDB" id="A0ABD3LNT1"/>
<proteinExistence type="predicted"/>
<evidence type="ECO:0000313" key="1">
    <source>
        <dbReference type="EMBL" id="KAL3752258.1"/>
    </source>
</evidence>
<reference evidence="1 2" key="1">
    <citation type="submission" date="2024-11" db="EMBL/GenBank/DDBJ databases">
        <title>Chromosome-level genome assembly of Eucalyptus globulus Labill. provides insights into its genome evolution.</title>
        <authorList>
            <person name="Li X."/>
        </authorList>
    </citation>
    <scope>NUCLEOTIDE SEQUENCE [LARGE SCALE GENOMIC DNA]</scope>
    <source>
        <strain evidence="1">CL2024</strain>
        <tissue evidence="1">Fresh tender leaves</tissue>
    </source>
</reference>
<dbReference type="Proteomes" id="UP001634007">
    <property type="component" value="Unassembled WGS sequence"/>
</dbReference>
<organism evidence="1 2">
    <name type="scientific">Eucalyptus globulus</name>
    <name type="common">Tasmanian blue gum</name>
    <dbReference type="NCBI Taxonomy" id="34317"/>
    <lineage>
        <taxon>Eukaryota</taxon>
        <taxon>Viridiplantae</taxon>
        <taxon>Streptophyta</taxon>
        <taxon>Embryophyta</taxon>
        <taxon>Tracheophyta</taxon>
        <taxon>Spermatophyta</taxon>
        <taxon>Magnoliopsida</taxon>
        <taxon>eudicotyledons</taxon>
        <taxon>Gunneridae</taxon>
        <taxon>Pentapetalae</taxon>
        <taxon>rosids</taxon>
        <taxon>malvids</taxon>
        <taxon>Myrtales</taxon>
        <taxon>Myrtaceae</taxon>
        <taxon>Myrtoideae</taxon>
        <taxon>Eucalypteae</taxon>
        <taxon>Eucalyptus</taxon>
    </lineage>
</organism>
<evidence type="ECO:0000313" key="2">
    <source>
        <dbReference type="Proteomes" id="UP001634007"/>
    </source>
</evidence>
<dbReference type="EMBL" id="JBJKBG010000002">
    <property type="protein sequence ID" value="KAL3752258.1"/>
    <property type="molecule type" value="Genomic_DNA"/>
</dbReference>
<sequence length="104" mass="11571">MQRTKRRPREVLIVARGEKATCNCGACSKVHKHISCGRLTHSVLGQAPLQSPQHWRNVFEIDRALDVRVSDPAEQPPSLPLHLPIPPGSLALTRARGVKSWPRT</sequence>
<keyword evidence="2" id="KW-1185">Reference proteome</keyword>